<protein>
    <recommendedName>
        <fullName evidence="1">Aladin seven-bladed propeller domain-containing protein</fullName>
    </recommendedName>
</protein>
<dbReference type="PANTHER" id="PTHR14494">
    <property type="entry name" value="ALADIN/ADRACALIN/AAAS"/>
    <property type="match status" value="1"/>
</dbReference>
<organism evidence="2">
    <name type="scientific">Menopon gallinae</name>
    <name type="common">poultry shaft louse</name>
    <dbReference type="NCBI Taxonomy" id="328185"/>
    <lineage>
        <taxon>Eukaryota</taxon>
        <taxon>Metazoa</taxon>
        <taxon>Ecdysozoa</taxon>
        <taxon>Arthropoda</taxon>
        <taxon>Hexapoda</taxon>
        <taxon>Insecta</taxon>
        <taxon>Pterygota</taxon>
        <taxon>Neoptera</taxon>
        <taxon>Paraneoptera</taxon>
        <taxon>Psocodea</taxon>
        <taxon>Troctomorpha</taxon>
        <taxon>Phthiraptera</taxon>
        <taxon>Amblycera</taxon>
        <taxon>Menoponidae</taxon>
        <taxon>Menopon</taxon>
    </lineage>
</organism>
<evidence type="ECO:0000313" key="2">
    <source>
        <dbReference type="EMBL" id="KAL0274599.1"/>
    </source>
</evidence>
<evidence type="ECO:0000259" key="1">
    <source>
        <dbReference type="Pfam" id="PF25460"/>
    </source>
</evidence>
<dbReference type="InterPro" id="IPR057403">
    <property type="entry name" value="Beta-prop_Aladin"/>
</dbReference>
<dbReference type="SUPFAM" id="SSF50978">
    <property type="entry name" value="WD40 repeat-like"/>
    <property type="match status" value="1"/>
</dbReference>
<dbReference type="InterPro" id="IPR001680">
    <property type="entry name" value="WD40_rpt"/>
</dbReference>
<proteinExistence type="predicted"/>
<reference evidence="2" key="1">
    <citation type="journal article" date="2024" name="Gigascience">
        <title>Chromosome-level genome of the poultry shaft louse Menopon gallinae provides insight into the host-switching and adaptive evolution of parasitic lice.</title>
        <authorList>
            <person name="Xu Y."/>
            <person name="Ma L."/>
            <person name="Liu S."/>
            <person name="Liang Y."/>
            <person name="Liu Q."/>
            <person name="He Z."/>
            <person name="Tian L."/>
            <person name="Duan Y."/>
            <person name="Cai W."/>
            <person name="Li H."/>
            <person name="Song F."/>
        </authorList>
    </citation>
    <scope>NUCLEOTIDE SEQUENCE</scope>
    <source>
        <strain evidence="2">Cailab_2023a</strain>
    </source>
</reference>
<dbReference type="InterPro" id="IPR015943">
    <property type="entry name" value="WD40/YVTN_repeat-like_dom_sf"/>
</dbReference>
<dbReference type="GO" id="GO:0006913">
    <property type="term" value="P:nucleocytoplasmic transport"/>
    <property type="evidence" value="ECO:0007669"/>
    <property type="project" value="TreeGrafter"/>
</dbReference>
<accession>A0AAW2HXC2</accession>
<dbReference type="InterPro" id="IPR036322">
    <property type="entry name" value="WD40_repeat_dom_sf"/>
</dbReference>
<sequence>MTSLDKFPPLPPQGRLTLCEVEGKIHSMDAEHANVNKYTSALNHHPRVSITSEVLHHAPTSREEAGRVFMPVTDIFFKRIVSAWYERGFLEAVKVAACLRPGEGPRFAVVLAEFVLRSVNVLSRITNKMYPCLRESGDKLIEAVSQTREWSVSPIRCIEWHPHATKLAVAAKDDSVRIYSTDTSLIPILKCKSQSNITSLAWRPFSSSELAVGCEAGVLLWTVDPNSVVSRPSMSCGVVLKQPGHRPVTSIVWAPQGDLILTASAADTSMYLWDVAMERNVALKRVGGGGVCLVTWSPDSSKLFASTAGVIFRVWKTEKWIPERWTVLSGRVQTACWSPCGSVVLFATTEEPVIYALPFDAFGSVFQSDDLCNANPVVDLTPIEVDDMEERIGGLVTSMCWDKRGHHLAVMFKESSVIAVFRTEIKSVFKITPCCFINGLLGEVPTSINFQKNFTEGAVLTIAWSTGRLQHFPFIYSDLELDQTSGFRPLSMSVNSPQSPRINL</sequence>
<dbReference type="AlphaFoldDB" id="A0AAW2HXC2"/>
<comment type="caution">
    <text evidence="2">The sequence shown here is derived from an EMBL/GenBank/DDBJ whole genome shotgun (WGS) entry which is preliminary data.</text>
</comment>
<dbReference type="InterPro" id="IPR045139">
    <property type="entry name" value="Aladin"/>
</dbReference>
<dbReference type="GO" id="GO:0005643">
    <property type="term" value="C:nuclear pore"/>
    <property type="evidence" value="ECO:0007669"/>
    <property type="project" value="TreeGrafter"/>
</dbReference>
<dbReference type="Gene3D" id="2.130.10.10">
    <property type="entry name" value="YVTN repeat-like/Quinoprotein amine dehydrogenase"/>
    <property type="match status" value="2"/>
</dbReference>
<dbReference type="Pfam" id="PF25460">
    <property type="entry name" value="Beta-prop_Aladin"/>
    <property type="match status" value="1"/>
</dbReference>
<dbReference type="EMBL" id="JARGDH010000002">
    <property type="protein sequence ID" value="KAL0274599.1"/>
    <property type="molecule type" value="Genomic_DNA"/>
</dbReference>
<dbReference type="PANTHER" id="PTHR14494:SF0">
    <property type="entry name" value="ALADIN"/>
    <property type="match status" value="1"/>
</dbReference>
<dbReference type="SMART" id="SM00320">
    <property type="entry name" value="WD40"/>
    <property type="match status" value="4"/>
</dbReference>
<gene>
    <name evidence="2" type="ORF">PYX00_002694</name>
</gene>
<feature type="domain" description="Aladin seven-bladed propeller" evidence="1">
    <location>
        <begin position="137"/>
        <end position="475"/>
    </location>
</feature>
<name>A0AAW2HXC2_9NEOP</name>